<dbReference type="EMBL" id="FOMX01000021">
    <property type="protein sequence ID" value="SFE86320.1"/>
    <property type="molecule type" value="Genomic_DNA"/>
</dbReference>
<evidence type="ECO:0000256" key="2">
    <source>
        <dbReference type="ARBA" id="ARBA00022737"/>
    </source>
</evidence>
<dbReference type="PANTHER" id="PTHR46652">
    <property type="entry name" value="LEUCINE-RICH REPEAT AND IQ DOMAIN-CONTAINING PROTEIN 1-RELATED"/>
    <property type="match status" value="1"/>
</dbReference>
<feature type="region of interest" description="Disordered" evidence="3">
    <location>
        <begin position="18"/>
        <end position="103"/>
    </location>
</feature>
<proteinExistence type="predicted"/>
<evidence type="ECO:0000256" key="4">
    <source>
        <dbReference type="SAM" id="SignalP"/>
    </source>
</evidence>
<dbReference type="InterPro" id="IPR050836">
    <property type="entry name" value="SDS22/Internalin_LRR"/>
</dbReference>
<dbReference type="InterPro" id="IPR032675">
    <property type="entry name" value="LRR_dom_sf"/>
</dbReference>
<dbReference type="SUPFAM" id="SSF52058">
    <property type="entry name" value="L domain-like"/>
    <property type="match status" value="1"/>
</dbReference>
<protein>
    <submittedName>
        <fullName evidence="5">Uncharacterized protein</fullName>
    </submittedName>
</protein>
<feature type="signal peptide" evidence="4">
    <location>
        <begin position="1"/>
        <end position="22"/>
    </location>
</feature>
<dbReference type="Proteomes" id="UP000199400">
    <property type="component" value="Unassembled WGS sequence"/>
</dbReference>
<organism evidence="5 6">
    <name type="scientific">Nannocystis exedens</name>
    <dbReference type="NCBI Taxonomy" id="54"/>
    <lineage>
        <taxon>Bacteria</taxon>
        <taxon>Pseudomonadati</taxon>
        <taxon>Myxococcota</taxon>
        <taxon>Polyangia</taxon>
        <taxon>Nannocystales</taxon>
        <taxon>Nannocystaceae</taxon>
        <taxon>Nannocystis</taxon>
    </lineage>
</organism>
<dbReference type="PANTHER" id="PTHR46652:SF3">
    <property type="entry name" value="LEUCINE-RICH REPEAT-CONTAINING PROTEIN 9"/>
    <property type="match status" value="1"/>
</dbReference>
<feature type="compositionally biased region" description="Low complexity" evidence="3">
    <location>
        <begin position="37"/>
        <end position="89"/>
    </location>
</feature>
<dbReference type="STRING" id="54.SAMN02745121_05846"/>
<evidence type="ECO:0000256" key="1">
    <source>
        <dbReference type="ARBA" id="ARBA00022614"/>
    </source>
</evidence>
<dbReference type="AlphaFoldDB" id="A0A1I2E290"/>
<name>A0A1I2E290_9BACT</name>
<dbReference type="Gene3D" id="3.80.10.10">
    <property type="entry name" value="Ribonuclease Inhibitor"/>
    <property type="match status" value="1"/>
</dbReference>
<sequence>MPARVPRAGLVALLAACGPAPAEPTTGDGSTAGEPGTTVDDASTTASTHGSTSAPTTGSTTVDATSTSTSTTDDATSTSTSATDDVLTTPDPSAVTGPDTTTGAPACAVVEFADANLEAKVRSVLDIPEGPIPGDVLAALPELGMQKLHTGPIVDLGGLECATGLTALGLIGYAELGDAGVAPLAALTKLENLRLHGSGVTSLAVLAGLTALQDLELQGGTYTDLAPLAGLTALQRLVLDATPVTDLSPLSGLAALEELHLEGTPVTDLSPLAGLATLAALHLEGAPVTDLSPLADLTTLRLLDARKTAVADLAPLAGLVAMEELLLDKTAITDLAPLAGMSALRSLHIRFTAIADLSSLTGLPIHELSASDCQIADVAPVATWPTPGSFSLGNNQITSIAPLLAADWLVDDAACGALGLTGNPLSAQAELDAVTLCDTTLVQVVAGDLMCGGTPGCFMP</sequence>
<keyword evidence="2" id="KW-0677">Repeat</keyword>
<evidence type="ECO:0000256" key="3">
    <source>
        <dbReference type="SAM" id="MobiDB-lite"/>
    </source>
</evidence>
<gene>
    <name evidence="5" type="ORF">SAMN02745121_05846</name>
</gene>
<evidence type="ECO:0000313" key="6">
    <source>
        <dbReference type="Proteomes" id="UP000199400"/>
    </source>
</evidence>
<keyword evidence="1" id="KW-0433">Leucine-rich repeat</keyword>
<accession>A0A1I2E290</accession>
<keyword evidence="6" id="KW-1185">Reference proteome</keyword>
<evidence type="ECO:0000313" key="5">
    <source>
        <dbReference type="EMBL" id="SFE86320.1"/>
    </source>
</evidence>
<keyword evidence="4" id="KW-0732">Signal</keyword>
<reference evidence="6" key="1">
    <citation type="submission" date="2016-10" db="EMBL/GenBank/DDBJ databases">
        <authorList>
            <person name="Varghese N."/>
            <person name="Submissions S."/>
        </authorList>
    </citation>
    <scope>NUCLEOTIDE SEQUENCE [LARGE SCALE GENOMIC DNA]</scope>
    <source>
        <strain evidence="6">ATCC 25963</strain>
    </source>
</reference>
<feature type="chain" id="PRO_5011594918" evidence="4">
    <location>
        <begin position="23"/>
        <end position="460"/>
    </location>
</feature>